<name>Q1Z5D3_9GAMM</name>
<dbReference type="EMBL" id="AAPH01000009">
    <property type="protein sequence ID" value="EAS43633.1"/>
    <property type="molecule type" value="Genomic_DNA"/>
</dbReference>
<gene>
    <name evidence="1" type="ORF">P3TCK_17677</name>
</gene>
<dbReference type="OrthoDB" id="8795416at2"/>
<accession>Q1Z5D3</accession>
<evidence type="ECO:0000313" key="1">
    <source>
        <dbReference type="EMBL" id="EAS43633.1"/>
    </source>
</evidence>
<reference evidence="1 2" key="1">
    <citation type="submission" date="2006-03" db="EMBL/GenBank/DDBJ databases">
        <authorList>
            <person name="Bartlett D.H."/>
            <person name="Valle G."/>
            <person name="Lauro F.M."/>
            <person name="Vezzi A."/>
            <person name="Simonato F."/>
            <person name="Eloe E."/>
            <person name="Vitulo N."/>
            <person name="Stratton T.K."/>
            <person name="D'angelo M."/>
            <person name="Ferriera S."/>
            <person name="Johnson J."/>
            <person name="Kravitz S."/>
            <person name="Beeson K."/>
            <person name="Sutton G."/>
            <person name="Rogers Y."/>
            <person name="Friedman R."/>
            <person name="Frazier M."/>
            <person name="Venter J.C."/>
        </authorList>
    </citation>
    <scope>NUCLEOTIDE SEQUENCE [LARGE SCALE GENOMIC DNA]</scope>
    <source>
        <strain evidence="1 2">3TCK</strain>
    </source>
</reference>
<dbReference type="RefSeq" id="WP_006231445.1">
    <property type="nucleotide sequence ID" value="NZ_CH724135.1"/>
</dbReference>
<evidence type="ECO:0000313" key="2">
    <source>
        <dbReference type="Proteomes" id="UP000003789"/>
    </source>
</evidence>
<organism evidence="1 2">
    <name type="scientific">Photobacterium profundum 3TCK</name>
    <dbReference type="NCBI Taxonomy" id="314280"/>
    <lineage>
        <taxon>Bacteria</taxon>
        <taxon>Pseudomonadati</taxon>
        <taxon>Pseudomonadota</taxon>
        <taxon>Gammaproteobacteria</taxon>
        <taxon>Vibrionales</taxon>
        <taxon>Vibrionaceae</taxon>
        <taxon>Photobacterium</taxon>
    </lineage>
</organism>
<dbReference type="HOGENOM" id="CLU_2081860_0_0_6"/>
<protein>
    <submittedName>
        <fullName evidence="1">Uncharacterized protein</fullName>
    </submittedName>
</protein>
<proteinExistence type="predicted"/>
<comment type="caution">
    <text evidence="1">The sequence shown here is derived from an EMBL/GenBank/DDBJ whole genome shotgun (WGS) entry which is preliminary data.</text>
</comment>
<sequence length="119" mass="13612">MALPIFPDGIKLAMDYGEDLDLGIDRTEMEGGIPKQRPKFSMPIMTRRAKVVATTFDDKVKFDHWYINDIKGACWFTYKDPIRSSGTLTARFQEGKLSWHMVARNIWEANVVIESIGLT</sequence>
<dbReference type="AlphaFoldDB" id="Q1Z5D3"/>
<dbReference type="Proteomes" id="UP000003789">
    <property type="component" value="Unassembled WGS sequence"/>
</dbReference>